<evidence type="ECO:0000313" key="3">
    <source>
        <dbReference type="EMBL" id="KAI1518168.1"/>
    </source>
</evidence>
<evidence type="ECO:0000313" key="2">
    <source>
        <dbReference type="EMBL" id="KAF7578122.1"/>
    </source>
</evidence>
<comment type="caution">
    <text evidence="2">The sequence shown here is derived from an EMBL/GenBank/DDBJ whole genome shotgun (WGS) entry which is preliminary data.</text>
</comment>
<reference evidence="2" key="1">
    <citation type="journal article" date="2018" name="BMC Genomics">
        <title>Comparative genomics of the wheat fungal pathogen Pyrenophora tritici-repentis reveals chromosomal variations and genome plasticity.</title>
        <authorList>
            <person name="Moolhuijzen P."/>
            <person name="See P.T."/>
            <person name="Hane J.K."/>
            <person name="Shi G."/>
            <person name="Liu Z."/>
            <person name="Oliver R.P."/>
            <person name="Moffat C.S."/>
        </authorList>
    </citation>
    <scope>NUCLEOTIDE SEQUENCE [LARGE SCALE GENOMIC DNA]</scope>
    <source>
        <strain evidence="2">M4</strain>
    </source>
</reference>
<evidence type="ECO:0000313" key="5">
    <source>
        <dbReference type="Proteomes" id="UP000249757"/>
    </source>
</evidence>
<name>A0A2W1DH72_9PLEO</name>
<keyword evidence="5" id="KW-1185">Reference proteome</keyword>
<proteinExistence type="predicted"/>
<feature type="signal peptide" evidence="1">
    <location>
        <begin position="1"/>
        <end position="19"/>
    </location>
</feature>
<evidence type="ECO:0000256" key="1">
    <source>
        <dbReference type="SAM" id="SignalP"/>
    </source>
</evidence>
<evidence type="ECO:0000313" key="4">
    <source>
        <dbReference type="Proteomes" id="UP000245464"/>
    </source>
</evidence>
<dbReference type="EMBL" id="NQIK02000001">
    <property type="protein sequence ID" value="KAF7578122.1"/>
    <property type="molecule type" value="Genomic_DNA"/>
</dbReference>
<sequence>MKLIAIGLCLLGIISRVTAEYVIGMDPGIGDICSENPKNCKL</sequence>
<keyword evidence="1" id="KW-0732">Signal</keyword>
<feature type="chain" id="PRO_5042700865" evidence="1">
    <location>
        <begin position="20"/>
        <end position="42"/>
    </location>
</feature>
<gene>
    <name evidence="3" type="ORF">Ptr86124_003469</name>
    <name evidence="2" type="ORF">PtrM4_023620</name>
</gene>
<dbReference type="AlphaFoldDB" id="A0A2W1DH72"/>
<accession>A0A2W1DH72</accession>
<dbReference type="EMBL" id="NRDI02000003">
    <property type="protein sequence ID" value="KAI1518168.1"/>
    <property type="molecule type" value="Genomic_DNA"/>
</dbReference>
<organism evidence="2 4">
    <name type="scientific">Pyrenophora tritici-repentis</name>
    <dbReference type="NCBI Taxonomy" id="45151"/>
    <lineage>
        <taxon>Eukaryota</taxon>
        <taxon>Fungi</taxon>
        <taxon>Dikarya</taxon>
        <taxon>Ascomycota</taxon>
        <taxon>Pezizomycotina</taxon>
        <taxon>Dothideomycetes</taxon>
        <taxon>Pleosporomycetidae</taxon>
        <taxon>Pleosporales</taxon>
        <taxon>Pleosporineae</taxon>
        <taxon>Pleosporaceae</taxon>
        <taxon>Pyrenophora</taxon>
    </lineage>
</organism>
<reference evidence="3" key="3">
    <citation type="journal article" date="2022" name="bioRxiv">
        <title>A global pangenome for the wheat fungal pathogen Pyrenophora tritici-repentis and prediction of effector protein structural homology.</title>
        <authorList>
            <person name="Moolhuijzen P."/>
            <person name="See P.T."/>
            <person name="Shi G."/>
            <person name="Powell H.R."/>
            <person name="Cockram J."/>
            <person name="Jorgensen L.N."/>
            <person name="Benslimane H."/>
            <person name="Strelkov S.E."/>
            <person name="Turner J."/>
            <person name="Liu Z."/>
            <person name="Moffat C.S."/>
        </authorList>
    </citation>
    <scope>NUCLEOTIDE SEQUENCE</scope>
    <source>
        <strain evidence="3">86-124</strain>
    </source>
</reference>
<reference evidence="3" key="2">
    <citation type="submission" date="2021-05" db="EMBL/GenBank/DDBJ databases">
        <authorList>
            <person name="Moolhuijzen P.M."/>
            <person name="Moffat C.S."/>
        </authorList>
    </citation>
    <scope>NUCLEOTIDE SEQUENCE</scope>
    <source>
        <strain evidence="3">86-124</strain>
    </source>
</reference>
<dbReference type="Proteomes" id="UP000245464">
    <property type="component" value="Chromosome 1"/>
</dbReference>
<dbReference type="Proteomes" id="UP000249757">
    <property type="component" value="Unassembled WGS sequence"/>
</dbReference>
<protein>
    <submittedName>
        <fullName evidence="2">Uncharacterized protein</fullName>
    </submittedName>
</protein>
<reference evidence="5" key="4">
    <citation type="journal article" date="2022" name="Microb. Genom.">
        <title>A global pangenome for the wheat fungal pathogen Pyrenophora tritici-repentis and prediction of effector protein structural homology.</title>
        <authorList>
            <person name="Moolhuijzen P.M."/>
            <person name="See P.T."/>
            <person name="Shi G."/>
            <person name="Powell H.R."/>
            <person name="Cockram J."/>
            <person name="Jorgensen L.N."/>
            <person name="Benslimane H."/>
            <person name="Strelkov S.E."/>
            <person name="Turner J."/>
            <person name="Liu Z."/>
            <person name="Moffat C.S."/>
        </authorList>
    </citation>
    <scope>NUCLEOTIDE SEQUENCE [LARGE SCALE GENOMIC DNA]</scope>
</reference>